<name>A0ABZ1YQX9_9NOCA</name>
<organism evidence="5 6">
    <name type="scientific">Nocardia vinacea</name>
    <dbReference type="NCBI Taxonomy" id="96468"/>
    <lineage>
        <taxon>Bacteria</taxon>
        <taxon>Bacillati</taxon>
        <taxon>Actinomycetota</taxon>
        <taxon>Actinomycetes</taxon>
        <taxon>Mycobacteriales</taxon>
        <taxon>Nocardiaceae</taxon>
        <taxon>Nocardia</taxon>
    </lineage>
</organism>
<dbReference type="Pfam" id="PF12625">
    <property type="entry name" value="Arabinose_bd"/>
    <property type="match status" value="1"/>
</dbReference>
<dbReference type="Gene3D" id="1.10.10.60">
    <property type="entry name" value="Homeodomain-like"/>
    <property type="match status" value="1"/>
</dbReference>
<sequence>MTDRMNLPRSTTSAAILVELGIEHGMTLAQCLRGSGITPTELEDPRAEIRARQELQVVRNLVTALHSVPGLGLQAGQRYHLSSHGIWAFAVVSSPTVRHAWRAGVEYMDIAYSFGRWRFDEHNGDDAAAIIDYSGVPDDVRMFLLERDIAELITVDREVFGAPVSPHIVELSCPAPQYADMFTELIGIEPVFDAPVTRIVMTREILDLPMPQANPHAAVLAEQQAGEIMQRRRDRQGIAARVRAALLTHGVTASQDEIAAQLRLSVRTLRRRLDAEDTSFRELATETRQLLAEELLTIGTTVEDVAQRLGYADASSFTHAFTRWTGTTPGRFARARH</sequence>
<keyword evidence="1" id="KW-0805">Transcription regulation</keyword>
<dbReference type="PANTHER" id="PTHR47894:SF1">
    <property type="entry name" value="HTH-TYPE TRANSCRIPTIONAL REGULATOR VQSM"/>
    <property type="match status" value="1"/>
</dbReference>
<dbReference type="Proteomes" id="UP001432062">
    <property type="component" value="Chromosome"/>
</dbReference>
<dbReference type="InterPro" id="IPR032687">
    <property type="entry name" value="AraC-type_N"/>
</dbReference>
<protein>
    <submittedName>
        <fullName evidence="5">AraC family transcriptional regulator</fullName>
    </submittedName>
</protein>
<feature type="domain" description="HTH araC/xylS-type" evidence="4">
    <location>
        <begin position="236"/>
        <end position="335"/>
    </location>
</feature>
<dbReference type="Pfam" id="PF12833">
    <property type="entry name" value="HTH_18"/>
    <property type="match status" value="1"/>
</dbReference>
<dbReference type="SUPFAM" id="SSF46689">
    <property type="entry name" value="Homeodomain-like"/>
    <property type="match status" value="1"/>
</dbReference>
<dbReference type="InterPro" id="IPR020449">
    <property type="entry name" value="Tscrpt_reg_AraC-type_HTH"/>
</dbReference>
<evidence type="ECO:0000256" key="3">
    <source>
        <dbReference type="ARBA" id="ARBA00023163"/>
    </source>
</evidence>
<evidence type="ECO:0000256" key="2">
    <source>
        <dbReference type="ARBA" id="ARBA00023125"/>
    </source>
</evidence>
<evidence type="ECO:0000259" key="4">
    <source>
        <dbReference type="PROSITE" id="PS01124"/>
    </source>
</evidence>
<reference evidence="5" key="1">
    <citation type="submission" date="2022-10" db="EMBL/GenBank/DDBJ databases">
        <title>The complete genomes of actinobacterial strains from the NBC collection.</title>
        <authorList>
            <person name="Joergensen T.S."/>
            <person name="Alvarez Arevalo M."/>
            <person name="Sterndorff E.B."/>
            <person name="Faurdal D."/>
            <person name="Vuksanovic O."/>
            <person name="Mourched A.-S."/>
            <person name="Charusanti P."/>
            <person name="Shaw S."/>
            <person name="Blin K."/>
            <person name="Weber T."/>
        </authorList>
    </citation>
    <scope>NUCLEOTIDE SEQUENCE</scope>
    <source>
        <strain evidence="5">NBC_01482</strain>
    </source>
</reference>
<dbReference type="InterPro" id="IPR009057">
    <property type="entry name" value="Homeodomain-like_sf"/>
</dbReference>
<keyword evidence="3" id="KW-0804">Transcription</keyword>
<evidence type="ECO:0000313" key="6">
    <source>
        <dbReference type="Proteomes" id="UP001432062"/>
    </source>
</evidence>
<keyword evidence="2" id="KW-0238">DNA-binding</keyword>
<dbReference type="InterPro" id="IPR018060">
    <property type="entry name" value="HTH_AraC"/>
</dbReference>
<dbReference type="EMBL" id="CP109441">
    <property type="protein sequence ID" value="WUV44636.1"/>
    <property type="molecule type" value="Genomic_DNA"/>
</dbReference>
<proteinExistence type="predicted"/>
<dbReference type="PROSITE" id="PS01124">
    <property type="entry name" value="HTH_ARAC_FAMILY_2"/>
    <property type="match status" value="1"/>
</dbReference>
<dbReference type="RefSeq" id="WP_327098043.1">
    <property type="nucleotide sequence ID" value="NZ_CP109149.1"/>
</dbReference>
<gene>
    <name evidence="5" type="ORF">OG563_36555</name>
</gene>
<evidence type="ECO:0000256" key="1">
    <source>
        <dbReference type="ARBA" id="ARBA00023015"/>
    </source>
</evidence>
<dbReference type="PANTHER" id="PTHR47894">
    <property type="entry name" value="HTH-TYPE TRANSCRIPTIONAL REGULATOR GADX"/>
    <property type="match status" value="1"/>
</dbReference>
<accession>A0ABZ1YQX9</accession>
<dbReference type="SMART" id="SM00342">
    <property type="entry name" value="HTH_ARAC"/>
    <property type="match status" value="1"/>
</dbReference>
<keyword evidence="6" id="KW-1185">Reference proteome</keyword>
<dbReference type="PRINTS" id="PR00032">
    <property type="entry name" value="HTHARAC"/>
</dbReference>
<evidence type="ECO:0000313" key="5">
    <source>
        <dbReference type="EMBL" id="WUV44636.1"/>
    </source>
</evidence>